<accession>D1MER6</accession>
<evidence type="ECO:0000256" key="7">
    <source>
        <dbReference type="ARBA" id="ARBA00022989"/>
    </source>
</evidence>
<dbReference type="GO" id="GO:0007602">
    <property type="term" value="P:phototransduction"/>
    <property type="evidence" value="ECO:0007669"/>
    <property type="project" value="UniProtKB-KW"/>
</dbReference>
<feature type="transmembrane region" description="Helical" evidence="11">
    <location>
        <begin position="48"/>
        <end position="67"/>
    </location>
</feature>
<dbReference type="PRINTS" id="PR00251">
    <property type="entry name" value="BACTRLOPSIN"/>
</dbReference>
<keyword evidence="10" id="KW-0675">Receptor</keyword>
<gene>
    <name evidence="12" type="primary">OPS2</name>
</gene>
<keyword evidence="5 11" id="KW-0812">Transmembrane</keyword>
<feature type="transmembrane region" description="Helical" evidence="11">
    <location>
        <begin position="205"/>
        <end position="229"/>
    </location>
</feature>
<dbReference type="PANTHER" id="PTHR28286">
    <property type="match status" value="1"/>
</dbReference>
<dbReference type="SUPFAM" id="SSF81321">
    <property type="entry name" value="Family A G protein-coupled receptor-like"/>
    <property type="match status" value="1"/>
</dbReference>
<keyword evidence="4" id="KW-0716">Sensory transduction</keyword>
<evidence type="ECO:0000256" key="11">
    <source>
        <dbReference type="SAM" id="Phobius"/>
    </source>
</evidence>
<feature type="transmembrane region" description="Helical" evidence="11">
    <location>
        <begin position="116"/>
        <end position="138"/>
    </location>
</feature>
<proteinExistence type="evidence at transcript level"/>
<dbReference type="SMR" id="D1MER6"/>
<dbReference type="Pfam" id="PF01036">
    <property type="entry name" value="Bac_rhodopsin"/>
    <property type="match status" value="1"/>
</dbReference>
<dbReference type="SMART" id="SM01021">
    <property type="entry name" value="Bac_rhodopsin"/>
    <property type="match status" value="1"/>
</dbReference>
<comment type="subcellular location">
    <subcellularLocation>
        <location evidence="1">Membrane</location>
        <topology evidence="1">Multi-pass membrane protein</topology>
    </subcellularLocation>
</comment>
<evidence type="ECO:0000256" key="6">
    <source>
        <dbReference type="ARBA" id="ARBA00022925"/>
    </source>
</evidence>
<keyword evidence="8" id="KW-0157">Chromophore</keyword>
<comment type="similarity">
    <text evidence="2">Belongs to the archaeal/bacterial/fungal opsin family.</text>
</comment>
<dbReference type="Gene3D" id="1.20.1070.10">
    <property type="entry name" value="Rhodopsin 7-helix transmembrane proteins"/>
    <property type="match status" value="1"/>
</dbReference>
<dbReference type="EMBL" id="GU138075">
    <property type="protein sequence ID" value="ACZ04975.1"/>
    <property type="molecule type" value="Genomic_DNA"/>
</dbReference>
<dbReference type="EMBL" id="GU138076">
    <property type="protein sequence ID" value="ACZ04976.1"/>
    <property type="molecule type" value="mRNA"/>
</dbReference>
<dbReference type="GO" id="GO:0009881">
    <property type="term" value="F:photoreceptor activity"/>
    <property type="evidence" value="ECO:0007669"/>
    <property type="project" value="UniProtKB-KW"/>
</dbReference>
<evidence type="ECO:0000256" key="10">
    <source>
        <dbReference type="ARBA" id="ARBA00023170"/>
    </source>
</evidence>
<evidence type="ECO:0000313" key="12">
    <source>
        <dbReference type="EMBL" id="ACZ04975.1"/>
    </source>
</evidence>
<protein>
    <submittedName>
        <fullName evidence="12">Opsin 2</fullName>
    </submittedName>
</protein>
<feature type="transmembrane region" description="Helical" evidence="11">
    <location>
        <begin position="241"/>
        <end position="260"/>
    </location>
</feature>
<keyword evidence="7 11" id="KW-1133">Transmembrane helix</keyword>
<evidence type="ECO:0000256" key="8">
    <source>
        <dbReference type="ARBA" id="ARBA00022991"/>
    </source>
</evidence>
<evidence type="ECO:0000256" key="1">
    <source>
        <dbReference type="ARBA" id="ARBA00004141"/>
    </source>
</evidence>
<dbReference type="AlphaFoldDB" id="D1MER6"/>
<dbReference type="GO" id="GO:0005886">
    <property type="term" value="C:plasma membrane"/>
    <property type="evidence" value="ECO:0007669"/>
    <property type="project" value="TreeGrafter"/>
</dbReference>
<keyword evidence="6" id="KW-0681">Retinal protein</keyword>
<feature type="transmembrane region" description="Helical" evidence="11">
    <location>
        <begin position="79"/>
        <end position="96"/>
    </location>
</feature>
<keyword evidence="9 11" id="KW-0472">Membrane</keyword>
<evidence type="ECO:0000256" key="4">
    <source>
        <dbReference type="ARBA" id="ARBA00022606"/>
    </source>
</evidence>
<evidence type="ECO:0000256" key="5">
    <source>
        <dbReference type="ARBA" id="ARBA00022692"/>
    </source>
</evidence>
<keyword evidence="3" id="KW-0600">Photoreceptor protein</keyword>
<dbReference type="InterPro" id="IPR001425">
    <property type="entry name" value="Arc/bac/fun_rhodopsins"/>
</dbReference>
<evidence type="ECO:0000313" key="13">
    <source>
        <dbReference type="EMBL" id="ACZ04976.1"/>
    </source>
</evidence>
<evidence type="ECO:0000256" key="2">
    <source>
        <dbReference type="ARBA" id="ARBA00008130"/>
    </source>
</evidence>
<feature type="transmembrane region" description="Helical" evidence="11">
    <location>
        <begin position="145"/>
        <end position="166"/>
    </location>
</feature>
<evidence type="ECO:0000256" key="9">
    <source>
        <dbReference type="ARBA" id="ARBA00023136"/>
    </source>
</evidence>
<dbReference type="CDD" id="cd14965">
    <property type="entry name" value="7tm_Opsins_type1"/>
    <property type="match status" value="1"/>
</dbReference>
<sequence>MASVLMAFDPASTNFPAFLDYNNFTEYLLRYNVLLSNPDNITQLGYDFFWLGFGFQVLATFVFLYLTLFHGKAARKLHVLQLGVVGTAAVAYYAMARGQGGVPLPNDVLSGFRYFYWARYAEWAVTVPLTIYSLAVLADVRIIETTLATIVASVIMVVCGLNGALSQSSSRWGWFGLGVWGLFLTLVGLFGNIRKAAYAKSESVGFTYTYLVFLILGSWIAYPVIWVIGEGTRAVTVDVEILLYAIFDVITKVVFGFALLMSEPVHGFPNAGDLDLVKTSKL</sequence>
<organism evidence="12">
    <name type="scientific">Cyanophora paradoxa</name>
    <dbReference type="NCBI Taxonomy" id="2762"/>
    <lineage>
        <taxon>Eukaryota</taxon>
        <taxon>Glaucocystophyceae</taxon>
        <taxon>Cyanophorales</taxon>
        <taxon>Cyanophoraceae</taxon>
        <taxon>Cyanophora</taxon>
    </lineage>
</organism>
<name>D1MER6_CYAPA</name>
<evidence type="ECO:0000256" key="3">
    <source>
        <dbReference type="ARBA" id="ARBA00022543"/>
    </source>
</evidence>
<dbReference type="PANTHER" id="PTHR28286:SF2">
    <property type="entry name" value="BACTERIORHODOPSIN _OPSIN, NOPA (EUROFUNG)"/>
    <property type="match status" value="1"/>
</dbReference>
<reference evidence="13" key="1">
    <citation type="submission" date="2009-10" db="EMBL/GenBank/DDBJ databases">
        <title>Cyanophopsin R2: A second rhodopsin-like protein in Cyanophora paradoxa.</title>
        <authorList>
            <person name="Gualtieri P."/>
            <person name="Frassanito A.M."/>
            <person name="Barsanti L."/>
            <person name="Passarelli V."/>
            <person name="Evangelista V."/>
        </authorList>
    </citation>
    <scope>NUCLEOTIDE SEQUENCE</scope>
</reference>
<feature type="transmembrane region" description="Helical" evidence="11">
    <location>
        <begin position="172"/>
        <end position="193"/>
    </location>
</feature>
<reference evidence="12" key="2">
    <citation type="journal article" date="2013" name="J. Photochem. Photobiol. B">
        <title>A second rhodopsin-like protein in Cyanophora paradoxa: gene sequence and protein expression in a cell-free system.</title>
        <authorList>
            <person name="Frassanito A.M."/>
            <person name="Barsanti L."/>
            <person name="Passarelli V."/>
            <person name="Evangelista V."/>
            <person name="Gualtieri P."/>
        </authorList>
    </citation>
    <scope>NUCLEOTIDE SEQUENCE</scope>
</reference>